<reference evidence="1 2" key="1">
    <citation type="submission" date="2019-07" db="EMBL/GenBank/DDBJ databases">
        <title>Whole genome shotgun sequence of Acetobacter tropicalis NBRC 16470.</title>
        <authorList>
            <person name="Hosoyama A."/>
            <person name="Uohara A."/>
            <person name="Ohji S."/>
            <person name="Ichikawa N."/>
        </authorList>
    </citation>
    <scope>NUCLEOTIDE SEQUENCE [LARGE SCALE GENOMIC DNA]</scope>
    <source>
        <strain evidence="1 2">NBRC 16470</strain>
    </source>
</reference>
<gene>
    <name evidence="1" type="ORF">ATR01nite_11920</name>
</gene>
<dbReference type="Proteomes" id="UP000321800">
    <property type="component" value="Unassembled WGS sequence"/>
</dbReference>
<accession>A0A511FML7</accession>
<proteinExistence type="predicted"/>
<comment type="caution">
    <text evidence="1">The sequence shown here is derived from an EMBL/GenBank/DDBJ whole genome shotgun (WGS) entry which is preliminary data.</text>
</comment>
<dbReference type="AlphaFoldDB" id="A0A511FML7"/>
<organism evidence="1 2">
    <name type="scientific">Acetobacter tropicalis</name>
    <dbReference type="NCBI Taxonomy" id="104102"/>
    <lineage>
        <taxon>Bacteria</taxon>
        <taxon>Pseudomonadati</taxon>
        <taxon>Pseudomonadota</taxon>
        <taxon>Alphaproteobacteria</taxon>
        <taxon>Acetobacterales</taxon>
        <taxon>Acetobacteraceae</taxon>
        <taxon>Acetobacter</taxon>
    </lineage>
</organism>
<protein>
    <submittedName>
        <fullName evidence="1">Uncharacterized protein</fullName>
    </submittedName>
</protein>
<evidence type="ECO:0000313" key="1">
    <source>
        <dbReference type="EMBL" id="GEL50117.1"/>
    </source>
</evidence>
<name>A0A511FML7_9PROT</name>
<evidence type="ECO:0000313" key="2">
    <source>
        <dbReference type="Proteomes" id="UP000321800"/>
    </source>
</evidence>
<sequence length="83" mass="8886">MNMLTFREEHFGQIAFHAGLDRHVGDGHHCAKFGQHNRHGAGFNGFNGHGLGITPIGGLLHGVAAVLACSRVFPAMGPEERKS</sequence>
<dbReference type="EMBL" id="BJVR01000008">
    <property type="protein sequence ID" value="GEL50117.1"/>
    <property type="molecule type" value="Genomic_DNA"/>
</dbReference>